<evidence type="ECO:0000256" key="4">
    <source>
        <dbReference type="PROSITE-ProRule" id="PRU00027"/>
    </source>
</evidence>
<feature type="domain" description="BED-type" evidence="5">
    <location>
        <begin position="14"/>
        <end position="64"/>
    </location>
</feature>
<evidence type="ECO:0000313" key="6">
    <source>
        <dbReference type="EMBL" id="CAI8592281.1"/>
    </source>
</evidence>
<dbReference type="PANTHER" id="PTHR34396:SF25">
    <property type="entry name" value="BOUNDARY ELEMENT ASSOCIATED FACTOR"/>
    <property type="match status" value="1"/>
</dbReference>
<sequence length="155" mass="17642">MEVDSQTTISHGSRHRSFVWDHFTKIKVDGKDKAQCNYCSKQLNGSSNDGTTHLKGHLGSCPKKKLLKPSDKGQTFLTPRTMQGKQESSTGVYDAENSKKELAHAIILHEYSLSIMGHIGFRKCTTSLQPTFQVPCRNTIKRRYSKYTVWRDHQL</sequence>
<evidence type="ECO:0000313" key="7">
    <source>
        <dbReference type="Proteomes" id="UP001157006"/>
    </source>
</evidence>
<accession>A0AAV0Z2K7</accession>
<keyword evidence="1" id="KW-0479">Metal-binding</keyword>
<name>A0AAV0Z2K7_VICFA</name>
<dbReference type="InterPro" id="IPR036236">
    <property type="entry name" value="Znf_C2H2_sf"/>
</dbReference>
<dbReference type="AlphaFoldDB" id="A0AAV0Z2K7"/>
<dbReference type="GO" id="GO:1990837">
    <property type="term" value="F:sequence-specific double-stranded DNA binding"/>
    <property type="evidence" value="ECO:0007669"/>
    <property type="project" value="TreeGrafter"/>
</dbReference>
<organism evidence="6 7">
    <name type="scientific">Vicia faba</name>
    <name type="common">Broad bean</name>
    <name type="synonym">Faba vulgaris</name>
    <dbReference type="NCBI Taxonomy" id="3906"/>
    <lineage>
        <taxon>Eukaryota</taxon>
        <taxon>Viridiplantae</taxon>
        <taxon>Streptophyta</taxon>
        <taxon>Embryophyta</taxon>
        <taxon>Tracheophyta</taxon>
        <taxon>Spermatophyta</taxon>
        <taxon>Magnoliopsida</taxon>
        <taxon>eudicotyledons</taxon>
        <taxon>Gunneridae</taxon>
        <taxon>Pentapetalae</taxon>
        <taxon>rosids</taxon>
        <taxon>fabids</taxon>
        <taxon>Fabales</taxon>
        <taxon>Fabaceae</taxon>
        <taxon>Papilionoideae</taxon>
        <taxon>50 kb inversion clade</taxon>
        <taxon>NPAAA clade</taxon>
        <taxon>Hologalegina</taxon>
        <taxon>IRL clade</taxon>
        <taxon>Fabeae</taxon>
        <taxon>Vicia</taxon>
    </lineage>
</organism>
<dbReference type="GO" id="GO:0005634">
    <property type="term" value="C:nucleus"/>
    <property type="evidence" value="ECO:0007669"/>
    <property type="project" value="TreeGrafter"/>
</dbReference>
<evidence type="ECO:0000256" key="1">
    <source>
        <dbReference type="ARBA" id="ARBA00022723"/>
    </source>
</evidence>
<dbReference type="InterPro" id="IPR003656">
    <property type="entry name" value="Znf_BED"/>
</dbReference>
<dbReference type="PANTHER" id="PTHR34396">
    <property type="entry name" value="OS03G0264950 PROTEIN-RELATED"/>
    <property type="match status" value="1"/>
</dbReference>
<evidence type="ECO:0000256" key="3">
    <source>
        <dbReference type="ARBA" id="ARBA00022833"/>
    </source>
</evidence>
<reference evidence="6 7" key="1">
    <citation type="submission" date="2023-01" db="EMBL/GenBank/DDBJ databases">
        <authorList>
            <person name="Kreplak J."/>
        </authorList>
    </citation>
    <scope>NUCLEOTIDE SEQUENCE [LARGE SCALE GENOMIC DNA]</scope>
</reference>
<dbReference type="Proteomes" id="UP001157006">
    <property type="component" value="Chromosome 1S"/>
</dbReference>
<evidence type="ECO:0000256" key="2">
    <source>
        <dbReference type="ARBA" id="ARBA00022771"/>
    </source>
</evidence>
<dbReference type="GO" id="GO:0008270">
    <property type="term" value="F:zinc ion binding"/>
    <property type="evidence" value="ECO:0007669"/>
    <property type="project" value="UniProtKB-KW"/>
</dbReference>
<dbReference type="Pfam" id="PF02892">
    <property type="entry name" value="zf-BED"/>
    <property type="match status" value="1"/>
</dbReference>
<gene>
    <name evidence="6" type="ORF">VFH_I031680</name>
</gene>
<dbReference type="GO" id="GO:0006357">
    <property type="term" value="P:regulation of transcription by RNA polymerase II"/>
    <property type="evidence" value="ECO:0007669"/>
    <property type="project" value="TreeGrafter"/>
</dbReference>
<proteinExistence type="predicted"/>
<dbReference type="SMART" id="SM00614">
    <property type="entry name" value="ZnF_BED"/>
    <property type="match status" value="1"/>
</dbReference>
<keyword evidence="3" id="KW-0862">Zinc</keyword>
<keyword evidence="2 4" id="KW-0863">Zinc-finger</keyword>
<keyword evidence="7" id="KW-1185">Reference proteome</keyword>
<dbReference type="EMBL" id="OX451735">
    <property type="protein sequence ID" value="CAI8592281.1"/>
    <property type="molecule type" value="Genomic_DNA"/>
</dbReference>
<dbReference type="PROSITE" id="PS50808">
    <property type="entry name" value="ZF_BED"/>
    <property type="match status" value="1"/>
</dbReference>
<dbReference type="InterPro" id="IPR053031">
    <property type="entry name" value="Cuticle_assoc_protein"/>
</dbReference>
<evidence type="ECO:0000259" key="5">
    <source>
        <dbReference type="PROSITE" id="PS50808"/>
    </source>
</evidence>
<dbReference type="SUPFAM" id="SSF57667">
    <property type="entry name" value="beta-beta-alpha zinc fingers"/>
    <property type="match status" value="1"/>
</dbReference>
<protein>
    <recommendedName>
        <fullName evidence="5">BED-type domain-containing protein</fullName>
    </recommendedName>
</protein>